<evidence type="ECO:0000256" key="5">
    <source>
        <dbReference type="ARBA" id="ARBA00022723"/>
    </source>
</evidence>
<evidence type="ECO:0000256" key="1">
    <source>
        <dbReference type="ARBA" id="ARBA00001946"/>
    </source>
</evidence>
<keyword evidence="7" id="KW-0460">Magnesium</keyword>
<dbReference type="EC" id="3.1.3.3" evidence="3"/>
<keyword evidence="10" id="KW-1185">Reference proteome</keyword>
<protein>
    <recommendedName>
        <fullName evidence="3">phosphoserine phosphatase</fullName>
        <ecNumber evidence="3">3.1.3.3</ecNumber>
    </recommendedName>
</protein>
<comment type="pathway">
    <text evidence="2">Amino-acid biosynthesis; L-serine biosynthesis; L-serine from 3-phospho-D-glycerate: step 3/3.</text>
</comment>
<gene>
    <name evidence="9" type="ORF">OB919_01550</name>
</gene>
<comment type="cofactor">
    <cofactor evidence="1">
        <name>Mg(2+)</name>
        <dbReference type="ChEBI" id="CHEBI:18420"/>
    </cofactor>
</comment>
<evidence type="ECO:0000313" key="10">
    <source>
        <dbReference type="Proteomes" id="UP001321047"/>
    </source>
</evidence>
<keyword evidence="4" id="KW-0028">Amino-acid biosynthesis</keyword>
<proteinExistence type="predicted"/>
<dbReference type="PANTHER" id="PTHR43344">
    <property type="entry name" value="PHOSPHOSERINE PHOSPHATASE"/>
    <property type="match status" value="1"/>
</dbReference>
<dbReference type="NCBIfam" id="TIGR01488">
    <property type="entry name" value="HAD-SF-IB"/>
    <property type="match status" value="1"/>
</dbReference>
<dbReference type="Proteomes" id="UP001321047">
    <property type="component" value="Unassembled WGS sequence"/>
</dbReference>
<dbReference type="InterPro" id="IPR036412">
    <property type="entry name" value="HAD-like_sf"/>
</dbReference>
<evidence type="ECO:0000256" key="4">
    <source>
        <dbReference type="ARBA" id="ARBA00022605"/>
    </source>
</evidence>
<name>A0AAP2Z4N8_9EURY</name>
<evidence type="ECO:0000256" key="8">
    <source>
        <dbReference type="ARBA" id="ARBA00023299"/>
    </source>
</evidence>
<dbReference type="RefSeq" id="WP_342805686.1">
    <property type="nucleotide sequence ID" value="NZ_JAOPJZ010000001.1"/>
</dbReference>
<comment type="caution">
    <text evidence="9">The sequence shown here is derived from an EMBL/GenBank/DDBJ whole genome shotgun (WGS) entry which is preliminary data.</text>
</comment>
<evidence type="ECO:0000256" key="3">
    <source>
        <dbReference type="ARBA" id="ARBA00012640"/>
    </source>
</evidence>
<dbReference type="InterPro" id="IPR050582">
    <property type="entry name" value="HAD-like_SerB"/>
</dbReference>
<keyword evidence="5" id="KW-0479">Metal-binding</keyword>
<dbReference type="PANTHER" id="PTHR43344:SF2">
    <property type="entry name" value="PHOSPHOSERINE PHOSPHATASE"/>
    <property type="match status" value="1"/>
</dbReference>
<organism evidence="9 10">
    <name type="scientific">Natronosalvus hydrolyticus</name>
    <dbReference type="NCBI Taxonomy" id="2979988"/>
    <lineage>
        <taxon>Archaea</taxon>
        <taxon>Methanobacteriati</taxon>
        <taxon>Methanobacteriota</taxon>
        <taxon>Stenosarchaea group</taxon>
        <taxon>Halobacteria</taxon>
        <taxon>Halobacteriales</taxon>
        <taxon>Natrialbaceae</taxon>
        <taxon>Natronosalvus</taxon>
    </lineage>
</organism>
<evidence type="ECO:0000256" key="7">
    <source>
        <dbReference type="ARBA" id="ARBA00022842"/>
    </source>
</evidence>
<reference evidence="9 10" key="1">
    <citation type="submission" date="2022-09" db="EMBL/GenBank/DDBJ databases">
        <title>Enrichment on poylsaccharides allowed isolation of novel metabolic and taxonomic groups of Haloarchaea.</title>
        <authorList>
            <person name="Sorokin D.Y."/>
            <person name="Elcheninov A.G."/>
            <person name="Khizhniak T.V."/>
            <person name="Kolganova T.V."/>
            <person name="Kublanov I.V."/>
        </authorList>
    </citation>
    <scope>NUCLEOTIDE SEQUENCE [LARGE SCALE GENOMIC DNA]</scope>
    <source>
        <strain evidence="9 10">AArc-curdl1</strain>
    </source>
</reference>
<dbReference type="AlphaFoldDB" id="A0AAP2Z4N8"/>
<evidence type="ECO:0000313" key="9">
    <source>
        <dbReference type="EMBL" id="MCU4750674.1"/>
    </source>
</evidence>
<dbReference type="SUPFAM" id="SSF56784">
    <property type="entry name" value="HAD-like"/>
    <property type="match status" value="1"/>
</dbReference>
<dbReference type="GO" id="GO:0036424">
    <property type="term" value="F:L-phosphoserine phosphatase activity"/>
    <property type="evidence" value="ECO:0007669"/>
    <property type="project" value="TreeGrafter"/>
</dbReference>
<dbReference type="Gene3D" id="3.40.50.1000">
    <property type="entry name" value="HAD superfamily/HAD-like"/>
    <property type="match status" value="1"/>
</dbReference>
<accession>A0AAP2Z4N8</accession>
<dbReference type="GO" id="GO:0006564">
    <property type="term" value="P:L-serine biosynthetic process"/>
    <property type="evidence" value="ECO:0007669"/>
    <property type="project" value="UniProtKB-KW"/>
</dbReference>
<evidence type="ECO:0000256" key="2">
    <source>
        <dbReference type="ARBA" id="ARBA00005135"/>
    </source>
</evidence>
<dbReference type="Pfam" id="PF12710">
    <property type="entry name" value="HAD"/>
    <property type="match status" value="1"/>
</dbReference>
<dbReference type="GO" id="GO:0005737">
    <property type="term" value="C:cytoplasm"/>
    <property type="evidence" value="ECO:0007669"/>
    <property type="project" value="TreeGrafter"/>
</dbReference>
<evidence type="ECO:0000256" key="6">
    <source>
        <dbReference type="ARBA" id="ARBA00022801"/>
    </source>
</evidence>
<dbReference type="EMBL" id="JAOPJZ010000001">
    <property type="protein sequence ID" value="MCU4750674.1"/>
    <property type="molecule type" value="Genomic_DNA"/>
</dbReference>
<keyword evidence="6" id="KW-0378">Hydrolase</keyword>
<dbReference type="InterPro" id="IPR023214">
    <property type="entry name" value="HAD_sf"/>
</dbReference>
<sequence length="218" mass="24159">MTLVAFDFDETLCQSDLSIALGREYDVENEMQGLRDQGVREEVDVETSLRHRVSLLEGMPMQQVETAFERCALREDAVEVLADLRRSDVPVAIVTRSFERGVEAVLDRADVAVDHLVANRLVVANDALTGEIEGPLVEGEKDQALVELAVAEETDLDRTFTVANGATDLPMLRTAGTAIGYDPEPVVEQYCDHVVTSMRKLHLYFDQHGIVDADGNER</sequence>
<dbReference type="GO" id="GO:0000287">
    <property type="term" value="F:magnesium ion binding"/>
    <property type="evidence" value="ECO:0007669"/>
    <property type="project" value="TreeGrafter"/>
</dbReference>
<keyword evidence="8" id="KW-0718">Serine biosynthesis</keyword>